<comment type="subcellular location">
    <subcellularLocation>
        <location evidence="1">Cell membrane</location>
        <topology evidence="1">Multi-pass membrane protein</topology>
    </subcellularLocation>
</comment>
<feature type="transmembrane region" description="Helical" evidence="7">
    <location>
        <begin position="462"/>
        <end position="478"/>
    </location>
</feature>
<dbReference type="Proteomes" id="UP000509441">
    <property type="component" value="Chromosome"/>
</dbReference>
<evidence type="ECO:0000313" key="9">
    <source>
        <dbReference type="Proteomes" id="UP000509441"/>
    </source>
</evidence>
<dbReference type="AlphaFoldDB" id="A0A7D5RD62"/>
<feature type="transmembrane region" description="Helical" evidence="7">
    <location>
        <begin position="30"/>
        <end position="56"/>
    </location>
</feature>
<dbReference type="GO" id="GO:0016746">
    <property type="term" value="F:acyltransferase activity"/>
    <property type="evidence" value="ECO:0007669"/>
    <property type="project" value="InterPro"/>
</dbReference>
<dbReference type="PIRSF" id="PIRSF016636">
    <property type="entry name" value="AlgI_DltB"/>
    <property type="match status" value="1"/>
</dbReference>
<keyword evidence="3" id="KW-1003">Cell membrane</keyword>
<feature type="transmembrane region" description="Helical" evidence="7">
    <location>
        <begin position="115"/>
        <end position="134"/>
    </location>
</feature>
<protein>
    <submittedName>
        <fullName evidence="8">Alginate O-acetyltransferase</fullName>
    </submittedName>
</protein>
<comment type="similarity">
    <text evidence="2">Belongs to the membrane-bound acyltransferase family.</text>
</comment>
<evidence type="ECO:0000256" key="4">
    <source>
        <dbReference type="ARBA" id="ARBA00022692"/>
    </source>
</evidence>
<dbReference type="OrthoDB" id="3238at2157"/>
<evidence type="ECO:0000256" key="3">
    <source>
        <dbReference type="ARBA" id="ARBA00022475"/>
    </source>
</evidence>
<dbReference type="PIRSF" id="PIRSF500217">
    <property type="entry name" value="AlgI"/>
    <property type="match status" value="1"/>
</dbReference>
<evidence type="ECO:0000256" key="1">
    <source>
        <dbReference type="ARBA" id="ARBA00004651"/>
    </source>
</evidence>
<sequence>MLFNSIEFIIFFVAVLTVITIIKHKKFQHLFIVFSSYFFFYFSSNYLLSLLIFSTLLDYYIAKLIWTTQNKQRKKILLITSLAGNLGLLGFFKYADFAIMQFNILGNQINIGGGIPFLELALPIGISFYTFQTISYTVDVYRGKLEPSKSLREFALFVAFFPQLVAGPIIRASEFLPQLREKIEDSTSKINLKQIIIHNSNLKLGITIMAFGFLKKMFFADNIAPLVNAIFTNPIEASSFEIWLGTIAFGIQIYGDFSGYSDIAIGAALILGFKIPRNFNKPYFAISPSDFWRRWHISLSSWLRDYLYIPLGGSKKGSGRTYFNLLTVMFLGGLWHGASWNFVIWGMLHGVYLVIHRVIANKFPRIANSEFVRTKTGKIISILITQYFVFLAWIPFRVHDTEGMIYSMSKYIFFDFEFDEIIEILLAYKIPIGFMIGFIILHYISFRKSDLIKIIINLKLKYWGIILAIILSLIVFFFDGNPEDFIYFRF</sequence>
<dbReference type="GeneID" id="56060442"/>
<keyword evidence="5 7" id="KW-1133">Transmembrane helix</keyword>
<dbReference type="GO" id="GO:0042121">
    <property type="term" value="P:alginic acid biosynthetic process"/>
    <property type="evidence" value="ECO:0007669"/>
    <property type="project" value="InterPro"/>
</dbReference>
<keyword evidence="9" id="KW-1185">Reference proteome</keyword>
<evidence type="ECO:0000256" key="7">
    <source>
        <dbReference type="SAM" id="Phobius"/>
    </source>
</evidence>
<evidence type="ECO:0000256" key="5">
    <source>
        <dbReference type="ARBA" id="ARBA00022989"/>
    </source>
</evidence>
<reference evidence="8 9" key="1">
    <citation type="submission" date="2018-02" db="EMBL/GenBank/DDBJ databases">
        <title>Complete genome of Nitrosopumilus oxyclinae HCE1.</title>
        <authorList>
            <person name="Qin W."/>
            <person name="Zheng Y."/>
            <person name="Stahl D.A."/>
        </authorList>
    </citation>
    <scope>NUCLEOTIDE SEQUENCE [LARGE SCALE GENOMIC DNA]</scope>
    <source>
        <strain evidence="8 9">HCE1</strain>
    </source>
</reference>
<proteinExistence type="inferred from homology"/>
<feature type="transmembrane region" description="Helical" evidence="7">
    <location>
        <begin position="379"/>
        <end position="396"/>
    </location>
</feature>
<feature type="transmembrane region" description="Helical" evidence="7">
    <location>
        <begin position="6"/>
        <end position="23"/>
    </location>
</feature>
<keyword evidence="6 7" id="KW-0472">Membrane</keyword>
<evidence type="ECO:0000256" key="2">
    <source>
        <dbReference type="ARBA" id="ARBA00010323"/>
    </source>
</evidence>
<dbReference type="GO" id="GO:0005886">
    <property type="term" value="C:plasma membrane"/>
    <property type="evidence" value="ECO:0007669"/>
    <property type="project" value="UniProtKB-SubCell"/>
</dbReference>
<evidence type="ECO:0000256" key="6">
    <source>
        <dbReference type="ARBA" id="ARBA00023136"/>
    </source>
</evidence>
<dbReference type="PANTHER" id="PTHR13285">
    <property type="entry name" value="ACYLTRANSFERASE"/>
    <property type="match status" value="1"/>
</dbReference>
<feature type="transmembrane region" description="Helical" evidence="7">
    <location>
        <begin position="76"/>
        <end position="95"/>
    </location>
</feature>
<feature type="transmembrane region" description="Helical" evidence="7">
    <location>
        <begin position="321"/>
        <end position="336"/>
    </location>
</feature>
<dbReference type="InterPro" id="IPR004299">
    <property type="entry name" value="MBOAT_fam"/>
</dbReference>
<accession>A0A7D5RD62</accession>
<dbReference type="PANTHER" id="PTHR13285:SF18">
    <property type="entry name" value="PROTEIN-CYSTEINE N-PALMITOYLTRANSFERASE RASP"/>
    <property type="match status" value="1"/>
</dbReference>
<feature type="transmembrane region" description="Helical" evidence="7">
    <location>
        <begin position="421"/>
        <end position="441"/>
    </location>
</feature>
<feature type="transmembrane region" description="Helical" evidence="7">
    <location>
        <begin position="342"/>
        <end position="359"/>
    </location>
</feature>
<dbReference type="RefSeq" id="WP_179362888.1">
    <property type="nucleotide sequence ID" value="NZ_CP026994.1"/>
</dbReference>
<organism evidence="8 9">
    <name type="scientific">Nitrosopumilus oxyclinae</name>
    <dbReference type="NCBI Taxonomy" id="1959104"/>
    <lineage>
        <taxon>Archaea</taxon>
        <taxon>Nitrososphaerota</taxon>
        <taxon>Nitrososphaeria</taxon>
        <taxon>Nitrosopumilales</taxon>
        <taxon>Nitrosopumilaceae</taxon>
        <taxon>Nitrosopumilus</taxon>
    </lineage>
</organism>
<dbReference type="InterPro" id="IPR024194">
    <property type="entry name" value="Ac/AlaTfrase_AlgI/DltB"/>
</dbReference>
<keyword evidence="8" id="KW-0808">Transferase</keyword>
<dbReference type="EMBL" id="CP026994">
    <property type="protein sequence ID" value="QLH04025.1"/>
    <property type="molecule type" value="Genomic_DNA"/>
</dbReference>
<dbReference type="Pfam" id="PF03062">
    <property type="entry name" value="MBOAT"/>
    <property type="match status" value="1"/>
</dbReference>
<keyword evidence="4 7" id="KW-0812">Transmembrane</keyword>
<evidence type="ECO:0000313" key="8">
    <source>
        <dbReference type="EMBL" id="QLH04025.1"/>
    </source>
</evidence>
<name>A0A7D5RD62_9ARCH</name>
<dbReference type="InterPro" id="IPR051085">
    <property type="entry name" value="MB_O-acyltransferase"/>
</dbReference>
<dbReference type="KEGG" id="nox:C5F49_00815"/>
<gene>
    <name evidence="8" type="ORF">C5F49_00815</name>
</gene>
<dbReference type="InterPro" id="IPR028362">
    <property type="entry name" value="AlgI"/>
</dbReference>